<organism evidence="1 2">
    <name type="scientific">Cirrhinus molitorella</name>
    <name type="common">mud carp</name>
    <dbReference type="NCBI Taxonomy" id="172907"/>
    <lineage>
        <taxon>Eukaryota</taxon>
        <taxon>Metazoa</taxon>
        <taxon>Chordata</taxon>
        <taxon>Craniata</taxon>
        <taxon>Vertebrata</taxon>
        <taxon>Euteleostomi</taxon>
        <taxon>Actinopterygii</taxon>
        <taxon>Neopterygii</taxon>
        <taxon>Teleostei</taxon>
        <taxon>Ostariophysi</taxon>
        <taxon>Cypriniformes</taxon>
        <taxon>Cyprinidae</taxon>
        <taxon>Labeoninae</taxon>
        <taxon>Labeonini</taxon>
        <taxon>Cirrhinus</taxon>
    </lineage>
</organism>
<comment type="caution">
    <text evidence="1">The sequence shown here is derived from an EMBL/GenBank/DDBJ whole genome shotgun (WGS) entry which is preliminary data.</text>
</comment>
<sequence>MFIKTDEDQSCHLCVIVDLTVCKQVSPGALTHPSLAFREERKRWLSEKSRADQSSDGHTVLYFHCYTTIITALATLTARRQILRSISHHP</sequence>
<gene>
    <name evidence="1" type="ORF">QQF64_020226</name>
</gene>
<protein>
    <submittedName>
        <fullName evidence="1">Uncharacterized protein</fullName>
    </submittedName>
</protein>
<accession>A0ABR3LB51</accession>
<name>A0ABR3LB51_9TELE</name>
<reference evidence="1 2" key="1">
    <citation type="submission" date="2023-09" db="EMBL/GenBank/DDBJ databases">
        <authorList>
            <person name="Wang M."/>
        </authorList>
    </citation>
    <scope>NUCLEOTIDE SEQUENCE [LARGE SCALE GENOMIC DNA]</scope>
    <source>
        <strain evidence="1">GT-2023</strain>
        <tissue evidence="1">Liver</tissue>
    </source>
</reference>
<dbReference type="EMBL" id="JAYMGO010000023">
    <property type="protein sequence ID" value="KAL1249221.1"/>
    <property type="molecule type" value="Genomic_DNA"/>
</dbReference>
<proteinExistence type="predicted"/>
<evidence type="ECO:0000313" key="2">
    <source>
        <dbReference type="Proteomes" id="UP001558613"/>
    </source>
</evidence>
<evidence type="ECO:0000313" key="1">
    <source>
        <dbReference type="EMBL" id="KAL1249221.1"/>
    </source>
</evidence>
<dbReference type="Proteomes" id="UP001558613">
    <property type="component" value="Unassembled WGS sequence"/>
</dbReference>
<keyword evidence="2" id="KW-1185">Reference proteome</keyword>